<protein>
    <submittedName>
        <fullName evidence="2">Uncharacterized protein</fullName>
    </submittedName>
</protein>
<gene>
    <name evidence="2" type="ORF">WN48_03435</name>
</gene>
<evidence type="ECO:0000313" key="3">
    <source>
        <dbReference type="Proteomes" id="UP000250275"/>
    </source>
</evidence>
<reference evidence="2 3" key="1">
    <citation type="submission" date="2015-07" db="EMBL/GenBank/DDBJ databases">
        <title>The genome of Eufriesea mexicana.</title>
        <authorList>
            <person name="Pan H."/>
            <person name="Kapheim K."/>
        </authorList>
    </citation>
    <scope>NUCLEOTIDE SEQUENCE [LARGE SCALE GENOMIC DNA]</scope>
    <source>
        <strain evidence="2">0111107269</strain>
        <tissue evidence="2">Whole body</tissue>
    </source>
</reference>
<dbReference type="AlphaFoldDB" id="A0A310SFB3"/>
<organism evidence="2 3">
    <name type="scientific">Eufriesea mexicana</name>
    <dbReference type="NCBI Taxonomy" id="516756"/>
    <lineage>
        <taxon>Eukaryota</taxon>
        <taxon>Metazoa</taxon>
        <taxon>Ecdysozoa</taxon>
        <taxon>Arthropoda</taxon>
        <taxon>Hexapoda</taxon>
        <taxon>Insecta</taxon>
        <taxon>Pterygota</taxon>
        <taxon>Neoptera</taxon>
        <taxon>Endopterygota</taxon>
        <taxon>Hymenoptera</taxon>
        <taxon>Apocrita</taxon>
        <taxon>Aculeata</taxon>
        <taxon>Apoidea</taxon>
        <taxon>Anthophila</taxon>
        <taxon>Apidae</taxon>
        <taxon>Eufriesea</taxon>
    </lineage>
</organism>
<feature type="compositionally biased region" description="Basic and acidic residues" evidence="1">
    <location>
        <begin position="248"/>
        <end position="273"/>
    </location>
</feature>
<accession>A0A310SFB3</accession>
<sequence>MSVGIQTLPKETSRQPKQQPQKREAASPSHSTSIPPFWEHILRESVFRTISLAAPGNYQLYRRLLEAPFHGGPVPSISSDASSVILSRGDVHQLPNGRWLFCQQGCIDCGLCIDHTHPTVKWVLRGIKRVSSHGATRQDLQLTIVPQLDGSYHMRSLWPQSYVYVTSQGEQDLYLSDHHSYRNDGSAYVEDNFSGQQRRFGSFWTYADRNSQPEISVDEKPGNDTDVRKNLDDNGRENLENTRVTPKKSADEERDDSRNVKRQRPEVKFEERQSLNGSSLDDRLTASSRAKLVPKLILGTDQLGQKHLVHVVPADMSGNTSFMNSVVSNILSTAGQNRTAYQRILRRIYDSLSSNKRSIESFLEPARSTETPSLGKNEEQQQQETRSGLAGLGQIGRTYSNCSRQIQSESALQKRWPYIVNWSKSRRMNNDTSYFLYQHPKVLNSIREFKNVSDRMYPKLSVDVHNSTFRNSFETKNVTRTNRKEVHEAVLAYSGRISASTEEGTSAQRRHWVPCERGRLAERRAFGNRRQGTVTTKEGVVEMRQEGRMVGGAEKVTEGSRTRSVGKTTTMRQAPSMDIFGHVGGGFWRRYIKEGKSG</sequence>
<keyword evidence="3" id="KW-1185">Reference proteome</keyword>
<feature type="region of interest" description="Disordered" evidence="1">
    <location>
        <begin position="212"/>
        <end position="282"/>
    </location>
</feature>
<feature type="region of interest" description="Disordered" evidence="1">
    <location>
        <begin position="363"/>
        <end position="390"/>
    </location>
</feature>
<dbReference type="OrthoDB" id="7696071at2759"/>
<proteinExistence type="predicted"/>
<feature type="region of interest" description="Disordered" evidence="1">
    <location>
        <begin position="1"/>
        <end position="32"/>
    </location>
</feature>
<feature type="region of interest" description="Disordered" evidence="1">
    <location>
        <begin position="550"/>
        <end position="569"/>
    </location>
</feature>
<feature type="compositionally biased region" description="Basic and acidic residues" evidence="1">
    <location>
        <begin position="217"/>
        <end position="240"/>
    </location>
</feature>
<dbReference type="EMBL" id="KQ761997">
    <property type="protein sequence ID" value="OAD56391.1"/>
    <property type="molecule type" value="Genomic_DNA"/>
</dbReference>
<evidence type="ECO:0000256" key="1">
    <source>
        <dbReference type="SAM" id="MobiDB-lite"/>
    </source>
</evidence>
<dbReference type="Proteomes" id="UP000250275">
    <property type="component" value="Unassembled WGS sequence"/>
</dbReference>
<name>A0A310SFB3_9HYME</name>
<feature type="compositionally biased region" description="Polar residues" evidence="1">
    <location>
        <begin position="368"/>
        <end position="386"/>
    </location>
</feature>
<evidence type="ECO:0000313" key="2">
    <source>
        <dbReference type="EMBL" id="OAD56391.1"/>
    </source>
</evidence>